<keyword evidence="2" id="KW-0238">DNA-binding</keyword>
<dbReference type="Pfam" id="PF07729">
    <property type="entry name" value="FCD"/>
    <property type="match status" value="1"/>
</dbReference>
<dbReference type="Gene3D" id="1.20.120.530">
    <property type="entry name" value="GntR ligand-binding domain-like"/>
    <property type="match status" value="1"/>
</dbReference>
<keyword evidence="1" id="KW-0805">Transcription regulation</keyword>
<dbReference type="InterPro" id="IPR036390">
    <property type="entry name" value="WH_DNA-bd_sf"/>
</dbReference>
<dbReference type="SMART" id="SM00345">
    <property type="entry name" value="HTH_GNTR"/>
    <property type="match status" value="1"/>
</dbReference>
<dbReference type="Gene3D" id="1.10.10.10">
    <property type="entry name" value="Winged helix-like DNA-binding domain superfamily/Winged helix DNA-binding domain"/>
    <property type="match status" value="1"/>
</dbReference>
<evidence type="ECO:0000313" key="4">
    <source>
        <dbReference type="EMBL" id="KLV26381.1"/>
    </source>
</evidence>
<dbReference type="SUPFAM" id="SSF48008">
    <property type="entry name" value="GntR ligand-binding domain-like"/>
    <property type="match status" value="1"/>
</dbReference>
<dbReference type="InterPro" id="IPR011711">
    <property type="entry name" value="GntR_C"/>
</dbReference>
<dbReference type="SUPFAM" id="SSF46785">
    <property type="entry name" value="Winged helix' DNA-binding domain"/>
    <property type="match status" value="1"/>
</dbReference>
<evidence type="ECO:0000256" key="3">
    <source>
        <dbReference type="ARBA" id="ARBA00023163"/>
    </source>
</evidence>
<dbReference type="InterPro" id="IPR008920">
    <property type="entry name" value="TF_FadR/GntR_C"/>
</dbReference>
<dbReference type="CDD" id="cd07377">
    <property type="entry name" value="WHTH_GntR"/>
    <property type="match status" value="1"/>
</dbReference>
<keyword evidence="3" id="KW-0804">Transcription</keyword>
<reference evidence="4 5" key="1">
    <citation type="submission" date="2015-05" db="EMBL/GenBank/DDBJ databases">
        <title>Whole genome sequence and identification of bacterial endophytes from Costus igneus.</title>
        <authorList>
            <person name="Lee Y.P."/>
            <person name="Gan H.M."/>
            <person name="Eng W."/>
            <person name="Wheatley M.S."/>
            <person name="Caraballo A."/>
            <person name="Polter S."/>
            <person name="Savka M.A."/>
            <person name="Hudson A.O."/>
        </authorList>
    </citation>
    <scope>NUCLEOTIDE SEQUENCE [LARGE SCALE GENOMIC DNA]</scope>
    <source>
        <strain evidence="4 5">RIT379</strain>
    </source>
</reference>
<dbReference type="PRINTS" id="PR00035">
    <property type="entry name" value="HTHGNTR"/>
</dbReference>
<proteinExistence type="predicted"/>
<dbReference type="Pfam" id="PF00392">
    <property type="entry name" value="GntR"/>
    <property type="match status" value="1"/>
</dbReference>
<keyword evidence="5" id="KW-1185">Reference proteome</keyword>
<dbReference type="PATRIC" id="fig|1397.4.peg.5725"/>
<evidence type="ECO:0000256" key="1">
    <source>
        <dbReference type="ARBA" id="ARBA00023015"/>
    </source>
</evidence>
<evidence type="ECO:0000313" key="5">
    <source>
        <dbReference type="Proteomes" id="UP000036045"/>
    </source>
</evidence>
<comment type="caution">
    <text evidence="4">The sequence shown here is derived from an EMBL/GenBank/DDBJ whole genome shotgun (WGS) entry which is preliminary data.</text>
</comment>
<dbReference type="Proteomes" id="UP000036045">
    <property type="component" value="Unassembled WGS sequence"/>
</dbReference>
<accession>A0A0J1IKA2</accession>
<dbReference type="AlphaFoldDB" id="A0A0J1IKA2"/>
<dbReference type="RefSeq" id="WP_047942333.1">
    <property type="nucleotide sequence ID" value="NZ_JABRVN010000007.1"/>
</dbReference>
<dbReference type="InterPro" id="IPR036388">
    <property type="entry name" value="WH-like_DNA-bd_sf"/>
</dbReference>
<dbReference type="PANTHER" id="PTHR43537:SF24">
    <property type="entry name" value="GLUCONATE OPERON TRANSCRIPTIONAL REPRESSOR"/>
    <property type="match status" value="1"/>
</dbReference>
<evidence type="ECO:0000256" key="2">
    <source>
        <dbReference type="ARBA" id="ARBA00023125"/>
    </source>
</evidence>
<protein>
    <submittedName>
        <fullName evidence="4">GntR family transcriptional regulator</fullName>
    </submittedName>
</protein>
<dbReference type="GO" id="GO:0003700">
    <property type="term" value="F:DNA-binding transcription factor activity"/>
    <property type="evidence" value="ECO:0007669"/>
    <property type="project" value="InterPro"/>
</dbReference>
<dbReference type="PROSITE" id="PS50949">
    <property type="entry name" value="HTH_GNTR"/>
    <property type="match status" value="1"/>
</dbReference>
<name>A0A0J1IKA2_NIACI</name>
<dbReference type="PANTHER" id="PTHR43537">
    <property type="entry name" value="TRANSCRIPTIONAL REGULATOR, GNTR FAMILY"/>
    <property type="match status" value="1"/>
</dbReference>
<dbReference type="OrthoDB" id="114741at2"/>
<dbReference type="PRINTS" id="PR00033">
    <property type="entry name" value="HTHASNC"/>
</dbReference>
<sequence>MKNIRHIPRQSLRDQVYEQLKSAIIHLELTPGERINDKALAEQFGVSRTPVREAIKKLEDEGLIVTSPGSETIVSLIEVDQAMHALTVVAALHALAAKLASITLSSTDVEKMKAINNEFGEALKSEDKYKAIQKDDQFHAVILEASQNPEIVIALERLLPKIRRLELLKFNTIDGKKSIKQHHEIITCIEKGNKSLLPTLIENNWLSLVEYLAEK</sequence>
<dbReference type="InterPro" id="IPR000485">
    <property type="entry name" value="AsnC-type_HTH_dom"/>
</dbReference>
<dbReference type="GO" id="GO:0043565">
    <property type="term" value="F:sequence-specific DNA binding"/>
    <property type="evidence" value="ECO:0007669"/>
    <property type="project" value="InterPro"/>
</dbReference>
<dbReference type="EMBL" id="LDPH01000009">
    <property type="protein sequence ID" value="KLV26381.1"/>
    <property type="molecule type" value="Genomic_DNA"/>
</dbReference>
<dbReference type="SMART" id="SM00895">
    <property type="entry name" value="FCD"/>
    <property type="match status" value="1"/>
</dbReference>
<gene>
    <name evidence="4" type="ORF">ABW02_11945</name>
</gene>
<dbReference type="InterPro" id="IPR000524">
    <property type="entry name" value="Tscrpt_reg_HTH_GntR"/>
</dbReference>
<organism evidence="4 5">
    <name type="scientific">Niallia circulans</name>
    <name type="common">Bacillus circulans</name>
    <dbReference type="NCBI Taxonomy" id="1397"/>
    <lineage>
        <taxon>Bacteria</taxon>
        <taxon>Bacillati</taxon>
        <taxon>Bacillota</taxon>
        <taxon>Bacilli</taxon>
        <taxon>Bacillales</taxon>
        <taxon>Bacillaceae</taxon>
        <taxon>Niallia</taxon>
    </lineage>
</organism>